<accession>A0A7Y0BPS0</accession>
<evidence type="ECO:0000313" key="2">
    <source>
        <dbReference type="EMBL" id="NML93691.1"/>
    </source>
</evidence>
<dbReference type="InterPro" id="IPR016181">
    <property type="entry name" value="Acyl_CoA_acyltransferase"/>
</dbReference>
<dbReference type="InterPro" id="IPR050644">
    <property type="entry name" value="PG_Glycine_Bridge_Synth"/>
</dbReference>
<dbReference type="AlphaFoldDB" id="A0A7Y0BPS0"/>
<comment type="caution">
    <text evidence="2">The sequence shown here is derived from an EMBL/GenBank/DDBJ whole genome shotgun (WGS) entry which is preliminary data.</text>
</comment>
<organism evidence="2 3">
    <name type="scientific">Novosphingobium olei</name>
    <dbReference type="NCBI Taxonomy" id="2728851"/>
    <lineage>
        <taxon>Bacteria</taxon>
        <taxon>Pseudomonadati</taxon>
        <taxon>Pseudomonadota</taxon>
        <taxon>Alphaproteobacteria</taxon>
        <taxon>Sphingomonadales</taxon>
        <taxon>Sphingomonadaceae</taxon>
        <taxon>Novosphingobium</taxon>
    </lineage>
</organism>
<proteinExistence type="predicted"/>
<dbReference type="InterPro" id="IPR017469">
    <property type="entry name" value="PEP-CTERM_FemAB-rel"/>
</dbReference>
<keyword evidence="3" id="KW-1185">Reference proteome</keyword>
<protein>
    <submittedName>
        <fullName evidence="2">FemAB family PEP-CTERM system-associated protein</fullName>
    </submittedName>
</protein>
<feature type="domain" description="BioF2-like acetyltransferase" evidence="1">
    <location>
        <begin position="157"/>
        <end position="290"/>
    </location>
</feature>
<dbReference type="Proteomes" id="UP000583556">
    <property type="component" value="Unassembled WGS sequence"/>
</dbReference>
<dbReference type="NCBIfam" id="TIGR03019">
    <property type="entry name" value="pepcterm_femAB"/>
    <property type="match status" value="1"/>
</dbReference>
<dbReference type="PANTHER" id="PTHR36174:SF1">
    <property type="entry name" value="LIPID II:GLYCINE GLYCYLTRANSFERASE"/>
    <property type="match status" value="1"/>
</dbReference>
<dbReference type="RefSeq" id="WP_169492962.1">
    <property type="nucleotide sequence ID" value="NZ_JABBGM010000003.1"/>
</dbReference>
<dbReference type="Gene3D" id="3.40.630.30">
    <property type="match status" value="2"/>
</dbReference>
<dbReference type="EMBL" id="JABBGM010000003">
    <property type="protein sequence ID" value="NML93691.1"/>
    <property type="molecule type" value="Genomic_DNA"/>
</dbReference>
<reference evidence="2 3" key="1">
    <citation type="submission" date="2020-04" db="EMBL/GenBank/DDBJ databases">
        <title>Novosphingobium sp. TW-4 isolated from soil.</title>
        <authorList>
            <person name="Dahal R.H."/>
            <person name="Chaudhary D.K."/>
        </authorList>
    </citation>
    <scope>NUCLEOTIDE SEQUENCE [LARGE SCALE GENOMIC DNA]</scope>
    <source>
        <strain evidence="2 3">TW-4</strain>
    </source>
</reference>
<gene>
    <name evidence="2" type="ORF">HHL27_08430</name>
</gene>
<dbReference type="InterPro" id="IPR038740">
    <property type="entry name" value="BioF2-like_GNAT_dom"/>
</dbReference>
<dbReference type="Pfam" id="PF13480">
    <property type="entry name" value="Acetyltransf_6"/>
    <property type="match status" value="1"/>
</dbReference>
<evidence type="ECO:0000313" key="3">
    <source>
        <dbReference type="Proteomes" id="UP000583556"/>
    </source>
</evidence>
<dbReference type="SUPFAM" id="SSF55729">
    <property type="entry name" value="Acyl-CoA N-acyltransferases (Nat)"/>
    <property type="match status" value="2"/>
</dbReference>
<evidence type="ECO:0000259" key="1">
    <source>
        <dbReference type="Pfam" id="PF13480"/>
    </source>
</evidence>
<name>A0A7Y0BPS0_9SPHN</name>
<dbReference type="PANTHER" id="PTHR36174">
    <property type="entry name" value="LIPID II:GLYCINE GLYCYLTRANSFERASE"/>
    <property type="match status" value="1"/>
</dbReference>
<sequence>MTAPVTVRLASDADAPALAAFVAADAQASAFHTPAWQSAVTRACGHEAVALVAERGGGIVAMLPFHVVHSPLFGRALVSTGFAVGGGMLGDAACAEQLYAAACELAVRRNVPTIELRGGPLPQARGWHVKTDSHAGFVAPLAADDEAQLLAIPRKQRAEVRKGLAHPLEVRVGHSAQDRAMHYAVYAESVRNLGTPVFPRALFDAVLDAFGSDADILTVLHDGAPVASVLSLYHRGAVLPYWGGGTRAARTLRANDVMYYALMNHARQRGCDRFDFGRSKVDTGAYHFKRNWGFAPEPLAYAHWTADGMAPRDINPLSPRYRARIAAWQRLPLGIANRLGPWIARGLA</sequence>